<organism evidence="3 4">
    <name type="scientific">Streptomyces cinnamoneus</name>
    <name type="common">Streptoverticillium cinnamoneum</name>
    <dbReference type="NCBI Taxonomy" id="53446"/>
    <lineage>
        <taxon>Bacteria</taxon>
        <taxon>Bacillati</taxon>
        <taxon>Actinomycetota</taxon>
        <taxon>Actinomycetes</taxon>
        <taxon>Kitasatosporales</taxon>
        <taxon>Streptomycetaceae</taxon>
        <taxon>Streptomyces</taxon>
        <taxon>Streptomyces cinnamoneus group</taxon>
    </lineage>
</organism>
<feature type="transmembrane region" description="Helical" evidence="2">
    <location>
        <begin position="62"/>
        <end position="84"/>
    </location>
</feature>
<sequence length="98" mass="10307">MSAAPAGVAEGPWPGSRPGPFRTRADTVVPGLVPAGRTARGLRARMLREDVAAERRLFWKELAALLVIALVVALMACLCEPVAAPAQPTGPFGSLYLQ</sequence>
<reference evidence="3 4" key="1">
    <citation type="journal article" date="2017" name="Biochemistry">
        <title>Identification of the Biosynthetic Pathway for the Antibiotic Bicyclomycin.</title>
        <authorList>
            <person name="Patteson J."/>
            <person name="Cai W."/>
            <person name="Johnson R.A."/>
            <person name="Santa Maria K."/>
            <person name="Li B."/>
        </authorList>
    </citation>
    <scope>NUCLEOTIDE SEQUENCE [LARGE SCALE GENOMIC DNA]</scope>
    <source>
        <strain evidence="3 4">ATCC 21532</strain>
    </source>
</reference>
<protein>
    <submittedName>
        <fullName evidence="3">Uncharacterized protein</fullName>
    </submittedName>
</protein>
<evidence type="ECO:0000313" key="4">
    <source>
        <dbReference type="Proteomes" id="UP000222531"/>
    </source>
</evidence>
<feature type="region of interest" description="Disordered" evidence="1">
    <location>
        <begin position="1"/>
        <end position="27"/>
    </location>
</feature>
<keyword evidence="2" id="KW-1133">Transmembrane helix</keyword>
<evidence type="ECO:0000256" key="1">
    <source>
        <dbReference type="SAM" id="MobiDB-lite"/>
    </source>
</evidence>
<accession>A0A2G1XMW6</accession>
<evidence type="ECO:0000313" key="3">
    <source>
        <dbReference type="EMBL" id="PHQ52587.1"/>
    </source>
</evidence>
<gene>
    <name evidence="3" type="ORF">BLA24_07410</name>
</gene>
<comment type="caution">
    <text evidence="3">The sequence shown here is derived from an EMBL/GenBank/DDBJ whole genome shotgun (WGS) entry which is preliminary data.</text>
</comment>
<dbReference type="EMBL" id="NHZO01000081">
    <property type="protein sequence ID" value="PHQ52587.1"/>
    <property type="molecule type" value="Genomic_DNA"/>
</dbReference>
<dbReference type="AlphaFoldDB" id="A0A2G1XMW6"/>
<proteinExistence type="predicted"/>
<keyword evidence="2" id="KW-0812">Transmembrane</keyword>
<keyword evidence="2" id="KW-0472">Membrane</keyword>
<keyword evidence="4" id="KW-1185">Reference proteome</keyword>
<evidence type="ECO:0000256" key="2">
    <source>
        <dbReference type="SAM" id="Phobius"/>
    </source>
</evidence>
<name>A0A2G1XMW6_STRCJ</name>
<dbReference type="Proteomes" id="UP000222531">
    <property type="component" value="Unassembled WGS sequence"/>
</dbReference>